<dbReference type="FunFam" id="1.10.10.10:FF:000161">
    <property type="entry name" value="Cullin 1"/>
    <property type="match status" value="1"/>
</dbReference>
<dbReference type="FunFam" id="1.10.10.10:FF:000014">
    <property type="entry name" value="Cullin 1"/>
    <property type="match status" value="1"/>
</dbReference>
<evidence type="ECO:0000256" key="7">
    <source>
        <dbReference type="PROSITE-ProRule" id="PRU00330"/>
    </source>
</evidence>
<reference evidence="10" key="2">
    <citation type="journal article" date="2007" name="Science">
        <title>Genome sequence of Aedes aegypti, a major arbovirus vector.</title>
        <authorList>
            <person name="Nene V."/>
            <person name="Wortman J.R."/>
            <person name="Lawson D."/>
            <person name="Haas B."/>
            <person name="Kodira C."/>
            <person name="Tu Z.J."/>
            <person name="Loftus B."/>
            <person name="Xi Z."/>
            <person name="Megy K."/>
            <person name="Grabherr M."/>
            <person name="Ren Q."/>
            <person name="Zdobnov E.M."/>
            <person name="Lobo N.F."/>
            <person name="Campbell K.S."/>
            <person name="Brown S.E."/>
            <person name="Bonaldo M.F."/>
            <person name="Zhu J."/>
            <person name="Sinkins S.P."/>
            <person name="Hogenkamp D.G."/>
            <person name="Amedeo P."/>
            <person name="Arensburger P."/>
            <person name="Atkinson P.W."/>
            <person name="Bidwell S."/>
            <person name="Biedler J."/>
            <person name="Birney E."/>
            <person name="Bruggner R.V."/>
            <person name="Costas J."/>
            <person name="Coy M.R."/>
            <person name="Crabtree J."/>
            <person name="Crawford M."/>
            <person name="Debruyn B."/>
            <person name="Decaprio D."/>
            <person name="Eiglmeier K."/>
            <person name="Eisenstadt E."/>
            <person name="El-Dorry H."/>
            <person name="Gelbart W.M."/>
            <person name="Gomes S.L."/>
            <person name="Hammond M."/>
            <person name="Hannick L.I."/>
            <person name="Hogan J.R."/>
            <person name="Holmes M.H."/>
            <person name="Jaffe D."/>
            <person name="Johnston J.S."/>
            <person name="Kennedy R.C."/>
            <person name="Koo H."/>
            <person name="Kravitz S."/>
            <person name="Kriventseva E.V."/>
            <person name="Kulp D."/>
            <person name="Labutti K."/>
            <person name="Lee E."/>
            <person name="Li S."/>
            <person name="Lovin D.D."/>
            <person name="Mao C."/>
            <person name="Mauceli E."/>
            <person name="Menck C.F."/>
            <person name="Miller J.R."/>
            <person name="Montgomery P."/>
            <person name="Mori A."/>
            <person name="Nascimento A.L."/>
            <person name="Naveira H.F."/>
            <person name="Nusbaum C."/>
            <person name="O'leary S."/>
            <person name="Orvis J."/>
            <person name="Pertea M."/>
            <person name="Quesneville H."/>
            <person name="Reidenbach K.R."/>
            <person name="Rogers Y.H."/>
            <person name="Roth C.W."/>
            <person name="Schneider J.R."/>
            <person name="Schatz M."/>
            <person name="Shumway M."/>
            <person name="Stanke M."/>
            <person name="Stinson E.O."/>
            <person name="Tubio J.M."/>
            <person name="Vanzee J.P."/>
            <person name="Verjovski-Almeida S."/>
            <person name="Werner D."/>
            <person name="White O."/>
            <person name="Wyder S."/>
            <person name="Zeng Q."/>
            <person name="Zhao Q."/>
            <person name="Zhao Y."/>
            <person name="Hill C.A."/>
            <person name="Raikhel A.S."/>
            <person name="Soares M.B."/>
            <person name="Knudson D.L."/>
            <person name="Lee N.H."/>
            <person name="Galagan J."/>
            <person name="Salzberg S.L."/>
            <person name="Paulsen I.T."/>
            <person name="Dimopoulos G."/>
            <person name="Collins F.H."/>
            <person name="Birren B."/>
            <person name="Fraser-Liggett C.M."/>
            <person name="Severson D.W."/>
        </authorList>
    </citation>
    <scope>NUCLEOTIDE SEQUENCE [LARGE SCALE GENOMIC DNA]</scope>
    <source>
        <strain evidence="10">Liverpool</strain>
    </source>
</reference>
<dbReference type="SUPFAM" id="SSF74788">
    <property type="entry name" value="Cullin repeat-like"/>
    <property type="match status" value="1"/>
</dbReference>
<dbReference type="Proteomes" id="UP000682892">
    <property type="component" value="Unassembled WGS sequence"/>
</dbReference>
<dbReference type="SMART" id="SM00884">
    <property type="entry name" value="Cullin_Nedd8"/>
    <property type="match status" value="1"/>
</dbReference>
<evidence type="ECO:0000256" key="4">
    <source>
        <dbReference type="ARBA" id="ARBA00022786"/>
    </source>
</evidence>
<dbReference type="SUPFAM" id="SSF46785">
    <property type="entry name" value="Winged helix' DNA-binding domain"/>
    <property type="match status" value="1"/>
</dbReference>
<dbReference type="AlphaFoldDB" id="Q0IEU9"/>
<dbReference type="InterPro" id="IPR016159">
    <property type="entry name" value="Cullin_repeat-like_dom_sf"/>
</dbReference>
<dbReference type="GO" id="GO:0006915">
    <property type="term" value="P:apoptotic process"/>
    <property type="evidence" value="ECO:0007669"/>
    <property type="project" value="UniProtKB-ARBA"/>
</dbReference>
<dbReference type="FunFam" id="1.20.1310.10:FF:000019">
    <property type="entry name" value="Cullin 1"/>
    <property type="match status" value="1"/>
</dbReference>
<accession>Q0IEU9</accession>
<dbReference type="Gene3D" id="1.20.1310.10">
    <property type="entry name" value="Cullin Repeats"/>
    <property type="match status" value="4"/>
</dbReference>
<reference evidence="10" key="1">
    <citation type="submission" date="2005-10" db="EMBL/GenBank/DDBJ databases">
        <authorList>
            <person name="Loftus B.J."/>
            <person name="Nene V.M."/>
            <person name="Hannick L.I."/>
            <person name="Bidwell S."/>
            <person name="Haas B."/>
            <person name="Amedeo P."/>
            <person name="Orvis J."/>
            <person name="Wortman J.R."/>
            <person name="White O.R."/>
            <person name="Salzberg S."/>
            <person name="Shumway M."/>
            <person name="Koo H."/>
            <person name="Zhao Y."/>
            <person name="Holmes M."/>
            <person name="Miller J."/>
            <person name="Schatz M."/>
            <person name="Pop M."/>
            <person name="Pai G."/>
            <person name="Utterback T."/>
            <person name="Rogers Y.-H."/>
            <person name="Kravitz S."/>
            <person name="Fraser C.M."/>
        </authorList>
    </citation>
    <scope>NUCLEOTIDE SEQUENCE</scope>
    <source>
        <strain evidence="10">Liverpool</strain>
    </source>
</reference>
<reference evidence="10" key="3">
    <citation type="submission" date="2012-09" db="EMBL/GenBank/DDBJ databases">
        <authorList>
            <consortium name="VectorBase"/>
        </authorList>
    </citation>
    <scope>NUCLEOTIDE SEQUENCE</scope>
    <source>
        <strain evidence="10">Liverpool</strain>
    </source>
</reference>
<dbReference type="SUPFAM" id="SSF75632">
    <property type="entry name" value="Cullin homology domain"/>
    <property type="match status" value="1"/>
</dbReference>
<dbReference type="OMA" id="ARICFRI"/>
<evidence type="ECO:0000256" key="5">
    <source>
        <dbReference type="ARBA" id="ARBA00022843"/>
    </source>
</evidence>
<dbReference type="PANTHER" id="PTHR11932">
    <property type="entry name" value="CULLIN"/>
    <property type="match status" value="1"/>
</dbReference>
<dbReference type="EMBL" id="CH477478">
    <property type="protein sequence ID" value="EAT40252.1"/>
    <property type="molecule type" value="Genomic_DNA"/>
</dbReference>
<keyword evidence="2" id="KW-0488">Methylation</keyword>
<dbReference type="InterPro" id="IPR001373">
    <property type="entry name" value="Cullin_N"/>
</dbReference>
<evidence type="ECO:0000313" key="11">
    <source>
        <dbReference type="Proteomes" id="UP000682892"/>
    </source>
</evidence>
<dbReference type="HOGENOM" id="CLU_004747_6_1_1"/>
<dbReference type="InterPro" id="IPR036317">
    <property type="entry name" value="Cullin_homology_sf"/>
</dbReference>
<dbReference type="InterPro" id="IPR036388">
    <property type="entry name" value="WH-like_DNA-bd_sf"/>
</dbReference>
<dbReference type="eggNOG" id="KOG2166">
    <property type="taxonomic scope" value="Eukaryota"/>
</dbReference>
<dbReference type="Pfam" id="PF00888">
    <property type="entry name" value="Cullin"/>
    <property type="match status" value="1"/>
</dbReference>
<dbReference type="Gene3D" id="1.10.10.10">
    <property type="entry name" value="Winged helix-like DNA-binding domain superfamily/Winged helix DNA-binding domain"/>
    <property type="match status" value="1"/>
</dbReference>
<dbReference type="SMART" id="SM00182">
    <property type="entry name" value="CULLIN"/>
    <property type="match status" value="1"/>
</dbReference>
<dbReference type="GO" id="GO:0031146">
    <property type="term" value="P:SCF-dependent proteasomal ubiquitin-dependent protein catabolic process"/>
    <property type="evidence" value="ECO:0007669"/>
    <property type="project" value="UniProtKB-ARBA"/>
</dbReference>
<dbReference type="Gene3D" id="3.30.230.130">
    <property type="entry name" value="Cullin, Chain C, Domain 2"/>
    <property type="match status" value="1"/>
</dbReference>
<keyword evidence="3" id="KW-1017">Isopeptide bond</keyword>
<dbReference type="VEuPathDB" id="VectorBase:AAEL013530"/>
<sequence length="757" mass="87936">MSSSYRVISFCLRGFRDRCQKCKQQDETWTKLSDGIGRLYRQEESLNLERFLQYHTYVYNYCNIYQGDVFYDSGQELYYRVKGFVECRLFELQEVFDYISDEESLVYYVERWKEFSSASDVVNRVCSHLNLFWVKPEQAKGRRDVYDIYQLTLVAWYEHVFLWVNCVITSSVLELIEKARNGENVDMSLVSGVVSSCLELGQKIEGPNAEEHHLCLYRENFETPLLESTEAFYKQKSEEFLKTNSVMEYMKFVVLRLGTEWKFAQDHLHESSRDRLIKTCERVLIQGHLEELQSVFQNLLENDNVFDLSCLYALLARTENGLAQLKDVLETHIYNQGTIAIAKCREVTTDLNIYVQTILAVHKKYQTLISTIFDKDSGFLVALDRACARFVNDNDVTGARLSPIDLAKFCDALLKQCLNTPEVVKLDDALYTLMVLFKYIDDKDAFQKLCSKMLVKRLCNYMSANNHIKASIMSKLMMAVSFEYTSTLRCMFHDILVSHELNGQYKQQHVQDLSDTNIDLNVQLLSSTFYQPNSNVKLMLPLELEQCVTRYNDIYGHRNPTRKLTWLHNMSRGELTTNCFRMQYTLQVNTFQMTILLQFNDQTSWTIHQLSENTGIDLDALIQSLRVLIESKLLKSQNNENSLLPSSSVELNTGFHNAESILNINYQIGSEMSAQQQEACQKQAEEKNRFVIQAAIVRIMKQHRTMNHSDLVAEVLKQLSKGLKPKVRAIKKAIDVLIEKEYLERQEGTVDAYSYMG</sequence>
<proteinExistence type="inferred from homology"/>
<organism evidence="10 11">
    <name type="scientific">Aedes aegypti</name>
    <name type="common">Yellowfever mosquito</name>
    <name type="synonym">Culex aegypti</name>
    <dbReference type="NCBI Taxonomy" id="7159"/>
    <lineage>
        <taxon>Eukaryota</taxon>
        <taxon>Metazoa</taxon>
        <taxon>Ecdysozoa</taxon>
        <taxon>Arthropoda</taxon>
        <taxon>Hexapoda</taxon>
        <taxon>Insecta</taxon>
        <taxon>Pterygota</taxon>
        <taxon>Neoptera</taxon>
        <taxon>Endopterygota</taxon>
        <taxon>Diptera</taxon>
        <taxon>Nematocera</taxon>
        <taxon>Culicoidea</taxon>
        <taxon>Culicidae</taxon>
        <taxon>Culicinae</taxon>
        <taxon>Aedini</taxon>
        <taxon>Aedes</taxon>
        <taxon>Stegomyia</taxon>
    </lineage>
</organism>
<dbReference type="PaxDb" id="7159-AAEL008008-PA"/>
<dbReference type="Pfam" id="PF26557">
    <property type="entry name" value="Cullin_AB"/>
    <property type="match status" value="1"/>
</dbReference>
<evidence type="ECO:0000313" key="10">
    <source>
        <dbReference type="EMBL" id="EAT40252.1"/>
    </source>
</evidence>
<dbReference type="GO" id="GO:0031625">
    <property type="term" value="F:ubiquitin protein ligase binding"/>
    <property type="evidence" value="ECO:0007669"/>
    <property type="project" value="InterPro"/>
</dbReference>
<dbReference type="InterPro" id="IPR036390">
    <property type="entry name" value="WH_DNA-bd_sf"/>
</dbReference>
<name>Q0IEU9_AEDAE</name>
<comment type="similarity">
    <text evidence="1 7 8">Belongs to the cullin family.</text>
</comment>
<gene>
    <name evidence="10" type="ORF">AaeL_AAEL008008</name>
</gene>
<dbReference type="FunFam" id="1.20.1310.10:FF:000001">
    <property type="entry name" value="Cullin 3"/>
    <property type="match status" value="1"/>
</dbReference>
<dbReference type="InterPro" id="IPR019559">
    <property type="entry name" value="Cullin_neddylation_domain"/>
</dbReference>
<feature type="domain" description="Cullin family profile" evidence="9">
    <location>
        <begin position="401"/>
        <end position="629"/>
    </location>
</feature>
<dbReference type="InterPro" id="IPR045093">
    <property type="entry name" value="Cullin"/>
</dbReference>
<dbReference type="PROSITE" id="PS50069">
    <property type="entry name" value="CULLIN_2"/>
    <property type="match status" value="1"/>
</dbReference>
<dbReference type="InterPro" id="IPR016158">
    <property type="entry name" value="Cullin_homology"/>
</dbReference>
<evidence type="ECO:0000256" key="8">
    <source>
        <dbReference type="RuleBase" id="RU003829"/>
    </source>
</evidence>
<keyword evidence="5" id="KW-0832">Ubl conjugation</keyword>
<dbReference type="InterPro" id="IPR059120">
    <property type="entry name" value="Cullin-like_AB"/>
</dbReference>
<evidence type="ECO:0000259" key="9">
    <source>
        <dbReference type="PROSITE" id="PS50069"/>
    </source>
</evidence>
<evidence type="ECO:0000256" key="6">
    <source>
        <dbReference type="ARBA" id="ARBA00069612"/>
    </source>
</evidence>
<dbReference type="GO" id="GO:0070936">
    <property type="term" value="P:protein K48-linked ubiquitination"/>
    <property type="evidence" value="ECO:0007669"/>
    <property type="project" value="UniProtKB-ARBA"/>
</dbReference>
<protein>
    <recommendedName>
        <fullName evidence="6">Cullin-1</fullName>
    </recommendedName>
</protein>
<dbReference type="Pfam" id="PF10557">
    <property type="entry name" value="Cullin_Nedd8"/>
    <property type="match status" value="1"/>
</dbReference>
<evidence type="ECO:0000256" key="1">
    <source>
        <dbReference type="ARBA" id="ARBA00006019"/>
    </source>
</evidence>
<dbReference type="PhylomeDB" id="Q0IEU9"/>
<keyword evidence="4" id="KW-0833">Ubl conjugation pathway</keyword>
<evidence type="ECO:0000256" key="3">
    <source>
        <dbReference type="ARBA" id="ARBA00022499"/>
    </source>
</evidence>
<evidence type="ECO:0000256" key="2">
    <source>
        <dbReference type="ARBA" id="ARBA00022481"/>
    </source>
</evidence>
<dbReference type="STRING" id="7159.Q0IEU9"/>